<feature type="compositionally biased region" description="Basic and acidic residues" evidence="1">
    <location>
        <begin position="8"/>
        <end position="24"/>
    </location>
</feature>
<feature type="region of interest" description="Disordered" evidence="1">
    <location>
        <begin position="1"/>
        <end position="24"/>
    </location>
</feature>
<proteinExistence type="predicted"/>
<reference evidence="2 3" key="1">
    <citation type="submission" date="2015-01" db="EMBL/GenBank/DDBJ databases">
        <title>Genome Assembly of Bacillus badius MTCC 1458.</title>
        <authorList>
            <person name="Verma A."/>
            <person name="Khatri I."/>
            <person name="Mual P."/>
            <person name="Subramanian S."/>
            <person name="Krishnamurthi S."/>
        </authorList>
    </citation>
    <scope>NUCLEOTIDE SEQUENCE [LARGE SCALE GENOMIC DNA]</scope>
    <source>
        <strain evidence="2 3">MTCC 1458</strain>
    </source>
</reference>
<name>A0ABR5ATP4_BACBA</name>
<comment type="caution">
    <text evidence="2">The sequence shown here is derived from an EMBL/GenBank/DDBJ whole genome shotgun (WGS) entry which is preliminary data.</text>
</comment>
<accession>A0ABR5ATP4</accession>
<sequence length="50" mass="5835">MVGSGEFRSGRQNDREIISRRQNKWEKLPAEHQLIESGEGKINMQQRLPV</sequence>
<keyword evidence="3" id="KW-1185">Reference proteome</keyword>
<organism evidence="2 3">
    <name type="scientific">Bacillus badius</name>
    <dbReference type="NCBI Taxonomy" id="1455"/>
    <lineage>
        <taxon>Bacteria</taxon>
        <taxon>Bacillati</taxon>
        <taxon>Bacillota</taxon>
        <taxon>Bacilli</taxon>
        <taxon>Bacillales</taxon>
        <taxon>Bacillaceae</taxon>
        <taxon>Pseudobacillus</taxon>
    </lineage>
</organism>
<evidence type="ECO:0000313" key="3">
    <source>
        <dbReference type="Proteomes" id="UP000031982"/>
    </source>
</evidence>
<protein>
    <submittedName>
        <fullName evidence="2">Uncharacterized protein</fullName>
    </submittedName>
</protein>
<dbReference type="Proteomes" id="UP000031982">
    <property type="component" value="Unassembled WGS sequence"/>
</dbReference>
<evidence type="ECO:0000313" key="2">
    <source>
        <dbReference type="EMBL" id="KIL78126.1"/>
    </source>
</evidence>
<dbReference type="EMBL" id="JXLP01000010">
    <property type="protein sequence ID" value="KIL78126.1"/>
    <property type="molecule type" value="Genomic_DNA"/>
</dbReference>
<evidence type="ECO:0000256" key="1">
    <source>
        <dbReference type="SAM" id="MobiDB-lite"/>
    </source>
</evidence>
<gene>
    <name evidence="2" type="ORF">SD77_0727</name>
</gene>